<dbReference type="eggNOG" id="ENOG5031YCF">
    <property type="taxonomic scope" value="Bacteria"/>
</dbReference>
<accession>A0A081FV34</accession>
<name>A0A081FV34_9GAMM</name>
<comment type="caution">
    <text evidence="2">The sequence shown here is derived from an EMBL/GenBank/DDBJ whole genome shotgun (WGS) entry which is preliminary data.</text>
</comment>
<gene>
    <name evidence="2" type="ORF">ADIMK_3529</name>
</gene>
<keyword evidence="1" id="KW-0472">Membrane</keyword>
<organism evidence="2 3">
    <name type="scientific">Marinobacterium lacunae</name>
    <dbReference type="NCBI Taxonomy" id="1232683"/>
    <lineage>
        <taxon>Bacteria</taxon>
        <taxon>Pseudomonadati</taxon>
        <taxon>Pseudomonadota</taxon>
        <taxon>Gammaproteobacteria</taxon>
        <taxon>Oceanospirillales</taxon>
        <taxon>Oceanospirillaceae</taxon>
        <taxon>Marinobacterium</taxon>
    </lineage>
</organism>
<dbReference type="PATRIC" id="fig|1232683.4.peg.3473"/>
<proteinExistence type="predicted"/>
<dbReference type="Proteomes" id="UP000028252">
    <property type="component" value="Unassembled WGS sequence"/>
</dbReference>
<keyword evidence="3" id="KW-1185">Reference proteome</keyword>
<dbReference type="RefSeq" id="WP_036190929.1">
    <property type="nucleotide sequence ID" value="NZ_JMQN01000050.1"/>
</dbReference>
<evidence type="ECO:0000313" key="2">
    <source>
        <dbReference type="EMBL" id="KEA62389.1"/>
    </source>
</evidence>
<dbReference type="EMBL" id="JMQN01000050">
    <property type="protein sequence ID" value="KEA62389.1"/>
    <property type="molecule type" value="Genomic_DNA"/>
</dbReference>
<dbReference type="AlphaFoldDB" id="A0A081FV34"/>
<keyword evidence="1" id="KW-0812">Transmembrane</keyword>
<protein>
    <submittedName>
        <fullName evidence="2">Uncharacterized protein</fullName>
    </submittedName>
</protein>
<evidence type="ECO:0000313" key="3">
    <source>
        <dbReference type="Proteomes" id="UP000028252"/>
    </source>
</evidence>
<dbReference type="OrthoDB" id="6089249at2"/>
<feature type="transmembrane region" description="Helical" evidence="1">
    <location>
        <begin position="42"/>
        <end position="72"/>
    </location>
</feature>
<sequence length="128" mass="15119">MDRKLSSADKFDLQQNYRRFLKYQEQFTLANDAFKDARASRVWIAGLIMLLFALASDFFLGASAALFGLYFYRIVLAWFHSSQAEEGREHMERWFAGKGLKFQGRVLYYRDDEMLARPIDPFDDMVYD</sequence>
<evidence type="ECO:0000256" key="1">
    <source>
        <dbReference type="SAM" id="Phobius"/>
    </source>
</evidence>
<reference evidence="2 3" key="1">
    <citation type="submission" date="2014-04" db="EMBL/GenBank/DDBJ databases">
        <title>Marinobacterium kochiensis sp. nov., isolated from sediment sample collected from Kochi backwaters in Kerala, India.</title>
        <authorList>
            <person name="Singh A."/>
            <person name="Pinnaka A.K."/>
        </authorList>
    </citation>
    <scope>NUCLEOTIDE SEQUENCE [LARGE SCALE GENOMIC DNA]</scope>
    <source>
        <strain evidence="2 3">AK27</strain>
    </source>
</reference>
<keyword evidence="1" id="KW-1133">Transmembrane helix</keyword>
<dbReference type="STRING" id="1232683.ADIMK_3529"/>